<name>L0AX69_THEEQ</name>
<evidence type="ECO:0000313" key="2">
    <source>
        <dbReference type="EMBL" id="AFZ80182.1"/>
    </source>
</evidence>
<dbReference type="VEuPathDB" id="PiroplasmaDB:BEWA_030350"/>
<dbReference type="GeneID" id="15803740"/>
<feature type="chain" id="PRO_5003939500" evidence="1">
    <location>
        <begin position="20"/>
        <end position="820"/>
    </location>
</feature>
<keyword evidence="3" id="KW-1185">Reference proteome</keyword>
<dbReference type="AlphaFoldDB" id="L0AX69"/>
<evidence type="ECO:0000256" key="1">
    <source>
        <dbReference type="SAM" id="SignalP"/>
    </source>
</evidence>
<gene>
    <name evidence="2" type="ORF">BEWA_030350</name>
</gene>
<keyword evidence="1" id="KW-0732">Signal</keyword>
<sequence>MELPGVFLLLLGLFLGVHAKKNLTLDISNIDETHVVSTEITFSDSSLYTYKVIPDVFVTDIVYGETAVWKYADDGYEFLNAFLVSSNNSPSIIHVILENAEKVQKLISSMLVNGKWVPLDANAKALLTSALGTLSSQTKNAESKTSGIVATVKTLKPQNVQDFDLFFTFDVSKTDKSHLFNVGNYRASGLGLTIYNPKPTSHIVGIVDGSDIMWQKSAKDEECGDICLYSKSGEVIFADILLTQNNVTYFLCFEKTENGWKEIPESEFRVKIIAHSTPGFVFDISLGLANSREVINKHLVEERRDTGNLSYVIYRPKENVIVSGLVDGKLPIWSRKSSDEECVDIVLHASGGDFMAAIIIVMKTADYDTFFYKKNGNSWIKVNEREYEAFLSILKNGQVAIPAGSDIAVYTARPAEDEFIELDISNQEDSDAFQVIDYTTSSAIVTALFVPNEGYTVSNVSDDGELVWTPKLHEKCAKVLLHNSINEDLLMHVTSNTGSEYFFVKANGELWKEISKTEFGSLFHNAKFVDVELDMTVKVNRNRFEVFEAVNGEKDVVTYVPKTGYRISKVVHGTVSIWEKSPDQECTGVTLISKNGTALDARLIILDTKVGTIRYNKHITLEDAVEETEEPVSPSKAVTLEHHEPLAIEYPVQKSDSEMVKATEKLEHVIEKTYREVEGATLDLNMCVSDANIDVINTAATGKSFTLFNSVSKVPITTVVDGDFTIWRSINGAYCLSASTLIVDGKPALVELFIKDLTSVSRVHFAKLYYTWANVSEKSFTASVERLTAGQEEKHQVKEDSFHVAPVLASLVFLFFAVSA</sequence>
<dbReference type="Proteomes" id="UP000031512">
    <property type="component" value="Chromosome 1"/>
</dbReference>
<organism evidence="2 3">
    <name type="scientific">Theileria equi strain WA</name>
    <dbReference type="NCBI Taxonomy" id="1537102"/>
    <lineage>
        <taxon>Eukaryota</taxon>
        <taxon>Sar</taxon>
        <taxon>Alveolata</taxon>
        <taxon>Apicomplexa</taxon>
        <taxon>Aconoidasida</taxon>
        <taxon>Piroplasmida</taxon>
        <taxon>Theileriidae</taxon>
        <taxon>Theileria</taxon>
    </lineage>
</organism>
<dbReference type="KEGG" id="beq:BEWA_030350"/>
<reference evidence="2 3" key="1">
    <citation type="journal article" date="2012" name="BMC Genomics">
        <title>Comparative genomic analysis and phylogenetic position of Theileria equi.</title>
        <authorList>
            <person name="Kappmeyer L.S."/>
            <person name="Thiagarajan M."/>
            <person name="Herndon D.R."/>
            <person name="Ramsay J.D."/>
            <person name="Caler E."/>
            <person name="Djikeng A."/>
            <person name="Gillespie J.J."/>
            <person name="Lau A.O."/>
            <person name="Roalson E.H."/>
            <person name="Silva J.C."/>
            <person name="Silva M.G."/>
            <person name="Suarez C.E."/>
            <person name="Ueti M.W."/>
            <person name="Nene V.M."/>
            <person name="Mealey R.H."/>
            <person name="Knowles D.P."/>
            <person name="Brayton K.A."/>
        </authorList>
    </citation>
    <scope>NUCLEOTIDE SEQUENCE [LARGE SCALE GENOMIC DNA]</scope>
    <source>
        <strain evidence="2 3">WA</strain>
    </source>
</reference>
<dbReference type="EMBL" id="CP001669">
    <property type="protein sequence ID" value="AFZ80182.1"/>
    <property type="molecule type" value="Genomic_DNA"/>
</dbReference>
<proteinExistence type="predicted"/>
<dbReference type="RefSeq" id="XP_004829848.1">
    <property type="nucleotide sequence ID" value="XM_004829791.1"/>
</dbReference>
<protein>
    <submittedName>
        <fullName evidence="2">Signal peptide-containing protein</fullName>
    </submittedName>
</protein>
<feature type="signal peptide" evidence="1">
    <location>
        <begin position="1"/>
        <end position="19"/>
    </location>
</feature>
<accession>L0AX69</accession>
<evidence type="ECO:0000313" key="3">
    <source>
        <dbReference type="Proteomes" id="UP000031512"/>
    </source>
</evidence>
<dbReference type="Pfam" id="PF04385">
    <property type="entry name" value="FAINT"/>
    <property type="match status" value="3"/>
</dbReference>
<dbReference type="eggNOG" id="ENOG502T5SE">
    <property type="taxonomic scope" value="Eukaryota"/>
</dbReference>
<dbReference type="InterPro" id="IPR007480">
    <property type="entry name" value="DUF529"/>
</dbReference>